<dbReference type="GO" id="GO:0003691">
    <property type="term" value="F:double-stranded telomeric DNA binding"/>
    <property type="evidence" value="ECO:0007669"/>
    <property type="project" value="TreeGrafter"/>
</dbReference>
<keyword evidence="3" id="KW-0131">Cell cycle</keyword>
<evidence type="ECO:0000313" key="7">
    <source>
        <dbReference type="Proteomes" id="UP000799429"/>
    </source>
</evidence>
<dbReference type="GO" id="GO:0010833">
    <property type="term" value="P:telomere maintenance via telomere lengthening"/>
    <property type="evidence" value="ECO:0007669"/>
    <property type="project" value="TreeGrafter"/>
</dbReference>
<evidence type="ECO:0000259" key="5">
    <source>
        <dbReference type="PROSITE" id="PS51294"/>
    </source>
</evidence>
<evidence type="ECO:0000256" key="2">
    <source>
        <dbReference type="ARBA" id="ARBA00023242"/>
    </source>
</evidence>
<feature type="region of interest" description="Disordered" evidence="4">
    <location>
        <begin position="163"/>
        <end position="200"/>
    </location>
</feature>
<organism evidence="6 7">
    <name type="scientific">Patellaria atrata CBS 101060</name>
    <dbReference type="NCBI Taxonomy" id="1346257"/>
    <lineage>
        <taxon>Eukaryota</taxon>
        <taxon>Fungi</taxon>
        <taxon>Dikarya</taxon>
        <taxon>Ascomycota</taxon>
        <taxon>Pezizomycotina</taxon>
        <taxon>Dothideomycetes</taxon>
        <taxon>Dothideomycetes incertae sedis</taxon>
        <taxon>Patellariales</taxon>
        <taxon>Patellariaceae</taxon>
        <taxon>Patellaria</taxon>
    </lineage>
</organism>
<dbReference type="SMART" id="SM00717">
    <property type="entry name" value="SANT"/>
    <property type="match status" value="1"/>
</dbReference>
<dbReference type="InterPro" id="IPR052833">
    <property type="entry name" value="Telomeric_DNA-bd_trans-reg"/>
</dbReference>
<evidence type="ECO:0000313" key="6">
    <source>
        <dbReference type="EMBL" id="KAF2842208.1"/>
    </source>
</evidence>
<name>A0A9P4SIH8_9PEZI</name>
<evidence type="ECO:0000256" key="4">
    <source>
        <dbReference type="SAM" id="MobiDB-lite"/>
    </source>
</evidence>
<evidence type="ECO:0000256" key="3">
    <source>
        <dbReference type="ARBA" id="ARBA00023306"/>
    </source>
</evidence>
<dbReference type="InterPro" id="IPR017930">
    <property type="entry name" value="Myb_dom"/>
</dbReference>
<reference evidence="6" key="1">
    <citation type="journal article" date="2020" name="Stud. Mycol.">
        <title>101 Dothideomycetes genomes: a test case for predicting lifestyles and emergence of pathogens.</title>
        <authorList>
            <person name="Haridas S."/>
            <person name="Albert R."/>
            <person name="Binder M."/>
            <person name="Bloem J."/>
            <person name="Labutti K."/>
            <person name="Salamov A."/>
            <person name="Andreopoulos B."/>
            <person name="Baker S."/>
            <person name="Barry K."/>
            <person name="Bills G."/>
            <person name="Bluhm B."/>
            <person name="Cannon C."/>
            <person name="Castanera R."/>
            <person name="Culley D."/>
            <person name="Daum C."/>
            <person name="Ezra D."/>
            <person name="Gonzalez J."/>
            <person name="Henrissat B."/>
            <person name="Kuo A."/>
            <person name="Liang C."/>
            <person name="Lipzen A."/>
            <person name="Lutzoni F."/>
            <person name="Magnuson J."/>
            <person name="Mondo S."/>
            <person name="Nolan M."/>
            <person name="Ohm R."/>
            <person name="Pangilinan J."/>
            <person name="Park H.-J."/>
            <person name="Ramirez L."/>
            <person name="Alfaro M."/>
            <person name="Sun H."/>
            <person name="Tritt A."/>
            <person name="Yoshinaga Y."/>
            <person name="Zwiers L.-H."/>
            <person name="Turgeon B."/>
            <person name="Goodwin S."/>
            <person name="Spatafora J."/>
            <person name="Crous P."/>
            <person name="Grigoriev I."/>
        </authorList>
    </citation>
    <scope>NUCLEOTIDE SEQUENCE</scope>
    <source>
        <strain evidence="6">CBS 101060</strain>
    </source>
</reference>
<keyword evidence="2" id="KW-0539">Nucleus</keyword>
<dbReference type="PANTHER" id="PTHR47807:SF1">
    <property type="entry name" value="PROTEIN TBF1"/>
    <property type="match status" value="1"/>
</dbReference>
<feature type="compositionally biased region" description="Basic and acidic residues" evidence="4">
    <location>
        <begin position="163"/>
        <end position="178"/>
    </location>
</feature>
<comment type="caution">
    <text evidence="6">The sequence shown here is derived from an EMBL/GenBank/DDBJ whole genome shotgun (WGS) entry which is preliminary data.</text>
</comment>
<sequence>MPNIKLEQDENPTMYPEFSQPRQSAYHTIPGMLDAPPVPPTQSEPTQVLYERARTAAQAKGPPNGRKSTVPSQRRPWSEEEERALMDGVDRVKGPHWSQILALYGAGGSISEVLKDRNQVQLKDKARNLKLFFLKSKLEVPYYLQGVTGDLRTRAPNVLAREEAQRQLQESKLREDQSGHSVDGSGTLSPPNHHGHTVERVPTANMNPAQYSQIAPQPTGDVRQAVKQAFLHAHHHQHGENSPYDYDRISGQHPRP</sequence>
<dbReference type="AlphaFoldDB" id="A0A9P4SIH8"/>
<dbReference type="PANTHER" id="PTHR47807">
    <property type="entry name" value="PROTEIN TBF1"/>
    <property type="match status" value="1"/>
</dbReference>
<gene>
    <name evidence="6" type="ORF">M501DRAFT_998466</name>
</gene>
<feature type="region of interest" description="Disordered" evidence="4">
    <location>
        <begin position="1"/>
        <end position="80"/>
    </location>
</feature>
<proteinExistence type="predicted"/>
<keyword evidence="1" id="KW-0238">DNA-binding</keyword>
<dbReference type="FunFam" id="1.10.10.60:FF:000137">
    <property type="entry name" value="MYB DNA binding protein"/>
    <property type="match status" value="1"/>
</dbReference>
<protein>
    <recommendedName>
        <fullName evidence="5">HTH myb-type domain-containing protein</fullName>
    </recommendedName>
</protein>
<dbReference type="EMBL" id="MU006090">
    <property type="protein sequence ID" value="KAF2842208.1"/>
    <property type="molecule type" value="Genomic_DNA"/>
</dbReference>
<dbReference type="Gene3D" id="1.10.10.60">
    <property type="entry name" value="Homeodomain-like"/>
    <property type="match status" value="1"/>
</dbReference>
<evidence type="ECO:0000256" key="1">
    <source>
        <dbReference type="ARBA" id="ARBA00023125"/>
    </source>
</evidence>
<dbReference type="Proteomes" id="UP000799429">
    <property type="component" value="Unassembled WGS sequence"/>
</dbReference>
<feature type="region of interest" description="Disordered" evidence="4">
    <location>
        <begin position="233"/>
        <end position="256"/>
    </location>
</feature>
<keyword evidence="7" id="KW-1185">Reference proteome</keyword>
<feature type="domain" description="HTH myb-type" evidence="5">
    <location>
        <begin position="73"/>
        <end position="126"/>
    </location>
</feature>
<dbReference type="InterPro" id="IPR009057">
    <property type="entry name" value="Homeodomain-like_sf"/>
</dbReference>
<dbReference type="PROSITE" id="PS51294">
    <property type="entry name" value="HTH_MYB"/>
    <property type="match status" value="1"/>
</dbReference>
<dbReference type="CDD" id="cd11660">
    <property type="entry name" value="SANT_TRF"/>
    <property type="match status" value="1"/>
</dbReference>
<dbReference type="InterPro" id="IPR001005">
    <property type="entry name" value="SANT/Myb"/>
</dbReference>
<accession>A0A9P4SIH8</accession>
<dbReference type="OrthoDB" id="3366990at2759"/>
<dbReference type="SUPFAM" id="SSF46689">
    <property type="entry name" value="Homeodomain-like"/>
    <property type="match status" value="1"/>
</dbReference>